<feature type="domain" description="ABC transmembrane type-2" evidence="9">
    <location>
        <begin position="143"/>
        <end position="385"/>
    </location>
</feature>
<comment type="subcellular location">
    <subcellularLocation>
        <location evidence="1 8">Cell membrane</location>
        <topology evidence="1 8">Multi-pass membrane protein</topology>
    </subcellularLocation>
</comment>
<evidence type="ECO:0000313" key="10">
    <source>
        <dbReference type="EMBL" id="SBV96240.1"/>
    </source>
</evidence>
<comment type="similarity">
    <text evidence="2 8">Belongs to the ABC-2 integral membrane protein family.</text>
</comment>
<feature type="transmembrane region" description="Helical" evidence="8">
    <location>
        <begin position="268"/>
        <end position="291"/>
    </location>
</feature>
<evidence type="ECO:0000256" key="5">
    <source>
        <dbReference type="ARBA" id="ARBA00022692"/>
    </source>
</evidence>
<feature type="transmembrane region" description="Helical" evidence="8">
    <location>
        <begin position="357"/>
        <end position="382"/>
    </location>
</feature>
<reference evidence="10" key="1">
    <citation type="submission" date="2016-04" db="EMBL/GenBank/DDBJ databases">
        <authorList>
            <person name="Evans L.H."/>
            <person name="Alamgir A."/>
            <person name="Owens N."/>
            <person name="Weber N.D."/>
            <person name="Virtaneva K."/>
            <person name="Barbian K."/>
            <person name="Babar A."/>
            <person name="Rosenke K."/>
        </authorList>
    </citation>
    <scope>NUCLEOTIDE SEQUENCE</scope>
    <source>
        <strain evidence="10">92-2</strain>
    </source>
</reference>
<feature type="transmembrane region" description="Helical" evidence="8">
    <location>
        <begin position="192"/>
        <end position="216"/>
    </location>
</feature>
<dbReference type="InterPro" id="IPR047817">
    <property type="entry name" value="ABC2_TM_bact-type"/>
</dbReference>
<dbReference type="GO" id="GO:0043190">
    <property type="term" value="C:ATP-binding cassette (ABC) transporter complex"/>
    <property type="evidence" value="ECO:0007669"/>
    <property type="project" value="InterPro"/>
</dbReference>
<keyword evidence="5 8" id="KW-0812">Transmembrane</keyword>
<evidence type="ECO:0000259" key="9">
    <source>
        <dbReference type="PROSITE" id="PS51012"/>
    </source>
</evidence>
<comment type="caution">
    <text evidence="8">Lacks conserved residue(s) required for the propagation of feature annotation.</text>
</comment>
<keyword evidence="6 8" id="KW-1133">Transmembrane helix</keyword>
<dbReference type="PRINTS" id="PR00164">
    <property type="entry name" value="ABC2TRNSPORT"/>
</dbReference>
<dbReference type="AlphaFoldDB" id="A0A212J9Y0"/>
<accession>A0A212J9Y0</accession>
<dbReference type="InterPro" id="IPR051449">
    <property type="entry name" value="ABC-2_transporter_component"/>
</dbReference>
<keyword evidence="7 8" id="KW-0472">Membrane</keyword>
<evidence type="ECO:0000256" key="6">
    <source>
        <dbReference type="ARBA" id="ARBA00022989"/>
    </source>
</evidence>
<name>A0A212J9Y0_9BACT</name>
<dbReference type="PANTHER" id="PTHR30294">
    <property type="entry name" value="MEMBRANE COMPONENT OF ABC TRANSPORTER YHHJ-RELATED"/>
    <property type="match status" value="1"/>
</dbReference>
<evidence type="ECO:0000256" key="8">
    <source>
        <dbReference type="RuleBase" id="RU361157"/>
    </source>
</evidence>
<feature type="transmembrane region" description="Helical" evidence="8">
    <location>
        <begin position="237"/>
        <end position="262"/>
    </location>
</feature>
<sequence>MMARITLPRLNLRRMATIVRKELLVLLCNKVSRMLIIVPPLMQIVVFGWAATMEVRNVDVAVLNQDSGNWSREIVRRLQGSHTFRSVTFLDGEADIRPTIERQKALFVMVFDDEFSRRVDAGTPAQMQVILDGRRSNAAQIASYYLETIVRGIGESTPRGKMALGAATDAGGAPKLDVRVRCWFNPNLEFQWFFLPNLIGMLGFMLGLVVTGLSVAREREVGTFDQLLVSPATPTEIALAKLVPGCLVGLVHGTIFLLISVFGFGVPFTGSLVLLYVAMLVFAMASGGVGLMVSSLSATQQQAFLGAFTVGVPCILISGAVTPVINMPPFLQYASQLNPMRHFTTIVQGVFLKDITVAAAAVSLGKIACISAVAVGVAVWMFKRKA</sequence>
<proteinExistence type="inferred from homology"/>
<evidence type="ECO:0000256" key="7">
    <source>
        <dbReference type="ARBA" id="ARBA00023136"/>
    </source>
</evidence>
<keyword evidence="4 8" id="KW-1003">Cell membrane</keyword>
<evidence type="ECO:0000256" key="1">
    <source>
        <dbReference type="ARBA" id="ARBA00004651"/>
    </source>
</evidence>
<dbReference type="Pfam" id="PF12698">
    <property type="entry name" value="ABC2_membrane_3"/>
    <property type="match status" value="1"/>
</dbReference>
<dbReference type="Gene3D" id="3.40.1710.10">
    <property type="entry name" value="abc type-2 transporter like domain"/>
    <property type="match status" value="1"/>
</dbReference>
<evidence type="ECO:0000256" key="3">
    <source>
        <dbReference type="ARBA" id="ARBA00022448"/>
    </source>
</evidence>
<evidence type="ECO:0000256" key="4">
    <source>
        <dbReference type="ARBA" id="ARBA00022475"/>
    </source>
</evidence>
<dbReference type="EMBL" id="FLUP01000001">
    <property type="protein sequence ID" value="SBV96240.1"/>
    <property type="molecule type" value="Genomic_DNA"/>
</dbReference>
<keyword evidence="3 8" id="KW-0813">Transport</keyword>
<dbReference type="PANTHER" id="PTHR30294:SF44">
    <property type="entry name" value="MULTIDRUG ABC TRANSPORTER PERMEASE YBHR-RELATED"/>
    <property type="match status" value="1"/>
</dbReference>
<dbReference type="InterPro" id="IPR000412">
    <property type="entry name" value="ABC_2_transport"/>
</dbReference>
<gene>
    <name evidence="10" type="primary">ybhR</name>
    <name evidence="10" type="ORF">KM92DES2_10767</name>
</gene>
<protein>
    <recommendedName>
        <fullName evidence="8">Transport permease protein</fullName>
    </recommendedName>
</protein>
<evidence type="ECO:0000256" key="2">
    <source>
        <dbReference type="ARBA" id="ARBA00007783"/>
    </source>
</evidence>
<feature type="transmembrane region" description="Helical" evidence="8">
    <location>
        <begin position="303"/>
        <end position="325"/>
    </location>
</feature>
<dbReference type="GO" id="GO:0140359">
    <property type="term" value="F:ABC-type transporter activity"/>
    <property type="evidence" value="ECO:0007669"/>
    <property type="project" value="InterPro"/>
</dbReference>
<dbReference type="PROSITE" id="PS51012">
    <property type="entry name" value="ABC_TM2"/>
    <property type="match status" value="1"/>
</dbReference>
<organism evidence="10">
    <name type="scientific">uncultured Desulfovibrio sp</name>
    <dbReference type="NCBI Taxonomy" id="167968"/>
    <lineage>
        <taxon>Bacteria</taxon>
        <taxon>Pseudomonadati</taxon>
        <taxon>Thermodesulfobacteriota</taxon>
        <taxon>Desulfovibrionia</taxon>
        <taxon>Desulfovibrionales</taxon>
        <taxon>Desulfovibrionaceae</taxon>
        <taxon>Desulfovibrio</taxon>
        <taxon>environmental samples</taxon>
    </lineage>
</organism>
<dbReference type="InterPro" id="IPR013525">
    <property type="entry name" value="ABC2_TM"/>
</dbReference>